<reference evidence="1" key="1">
    <citation type="submission" date="2021-02" db="EMBL/GenBank/DDBJ databases">
        <authorList>
            <consortium name="DOE Joint Genome Institute"/>
            <person name="Ahrendt S."/>
            <person name="Looney B.P."/>
            <person name="Miyauchi S."/>
            <person name="Morin E."/>
            <person name="Drula E."/>
            <person name="Courty P.E."/>
            <person name="Chicoki N."/>
            <person name="Fauchery L."/>
            <person name="Kohler A."/>
            <person name="Kuo A."/>
            <person name="Labutti K."/>
            <person name="Pangilinan J."/>
            <person name="Lipzen A."/>
            <person name="Riley R."/>
            <person name="Andreopoulos W."/>
            <person name="He G."/>
            <person name="Johnson J."/>
            <person name="Barry K.W."/>
            <person name="Grigoriev I.V."/>
            <person name="Nagy L."/>
            <person name="Hibbett D."/>
            <person name="Henrissat B."/>
            <person name="Matheny P.B."/>
            <person name="Labbe J."/>
            <person name="Martin F."/>
        </authorList>
    </citation>
    <scope>NUCLEOTIDE SEQUENCE</scope>
    <source>
        <strain evidence="1">FP105234-sp</strain>
    </source>
</reference>
<comment type="caution">
    <text evidence="1">The sequence shown here is derived from an EMBL/GenBank/DDBJ whole genome shotgun (WGS) entry which is preliminary data.</text>
</comment>
<accession>A0ACB8R140</accession>
<keyword evidence="2" id="KW-1185">Reference proteome</keyword>
<evidence type="ECO:0000313" key="2">
    <source>
        <dbReference type="Proteomes" id="UP000814033"/>
    </source>
</evidence>
<gene>
    <name evidence="1" type="ORF">FA95DRAFT_1506607</name>
</gene>
<name>A0ACB8R140_9AGAM</name>
<evidence type="ECO:0000313" key="1">
    <source>
        <dbReference type="EMBL" id="KAI0037723.1"/>
    </source>
</evidence>
<proteinExistence type="predicted"/>
<reference evidence="1" key="2">
    <citation type="journal article" date="2022" name="New Phytol.">
        <title>Evolutionary transition to the ectomycorrhizal habit in the genomes of a hyperdiverse lineage of mushroom-forming fungi.</title>
        <authorList>
            <person name="Looney B."/>
            <person name="Miyauchi S."/>
            <person name="Morin E."/>
            <person name="Drula E."/>
            <person name="Courty P.E."/>
            <person name="Kohler A."/>
            <person name="Kuo A."/>
            <person name="LaButti K."/>
            <person name="Pangilinan J."/>
            <person name="Lipzen A."/>
            <person name="Riley R."/>
            <person name="Andreopoulos W."/>
            <person name="He G."/>
            <person name="Johnson J."/>
            <person name="Nolan M."/>
            <person name="Tritt A."/>
            <person name="Barry K.W."/>
            <person name="Grigoriev I.V."/>
            <person name="Nagy L.G."/>
            <person name="Hibbett D."/>
            <person name="Henrissat B."/>
            <person name="Matheny P.B."/>
            <person name="Labbe J."/>
            <person name="Martin F.M."/>
        </authorList>
    </citation>
    <scope>NUCLEOTIDE SEQUENCE</scope>
    <source>
        <strain evidence="1">FP105234-sp</strain>
    </source>
</reference>
<feature type="non-terminal residue" evidence="1">
    <location>
        <position position="1"/>
    </location>
</feature>
<dbReference type="EMBL" id="MU276755">
    <property type="protein sequence ID" value="KAI0037723.1"/>
    <property type="molecule type" value="Genomic_DNA"/>
</dbReference>
<protein>
    <submittedName>
        <fullName evidence="1">Uncharacterized protein</fullName>
    </submittedName>
</protein>
<sequence length="89" mass="10441">KIQETIKNEFRERTILCIAHRLRTIIAYDRICVMDQGTIAEFDTPTKLYLDNGIFYTMCERSGITLEDIERAAKERTLEEDHANDNVYP</sequence>
<organism evidence="1 2">
    <name type="scientific">Auriscalpium vulgare</name>
    <dbReference type="NCBI Taxonomy" id="40419"/>
    <lineage>
        <taxon>Eukaryota</taxon>
        <taxon>Fungi</taxon>
        <taxon>Dikarya</taxon>
        <taxon>Basidiomycota</taxon>
        <taxon>Agaricomycotina</taxon>
        <taxon>Agaricomycetes</taxon>
        <taxon>Russulales</taxon>
        <taxon>Auriscalpiaceae</taxon>
        <taxon>Auriscalpium</taxon>
    </lineage>
</organism>
<dbReference type="Proteomes" id="UP000814033">
    <property type="component" value="Unassembled WGS sequence"/>
</dbReference>